<comment type="caution">
    <text evidence="2">The sequence shown here is derived from an EMBL/GenBank/DDBJ whole genome shotgun (WGS) entry which is preliminary data.</text>
</comment>
<dbReference type="InterPro" id="IPR053445">
    <property type="entry name" value="CBASS_cN_synthase"/>
</dbReference>
<dbReference type="PANTHER" id="PTHR11258">
    <property type="entry name" value="2-5 OLIGOADENYLATE SYNTHETASE"/>
    <property type="match status" value="1"/>
</dbReference>
<name>A0A1C2HVX9_ACITH</name>
<protein>
    <submittedName>
        <fullName evidence="2">Nucleotidyltransferase</fullName>
    </submittedName>
</protein>
<dbReference type="Gene3D" id="1.10.1410.20">
    <property type="entry name" value="2'-5'-oligoadenylate synthetase 1, domain 2"/>
    <property type="match status" value="1"/>
</dbReference>
<dbReference type="OrthoDB" id="8887021at2"/>
<reference evidence="2" key="1">
    <citation type="journal article" date="2016" name="Int. J. Mol. Sci.">
        <title>Comparative genomics of the extreme acidophile Acidithiobacillus thiooxidans reveals intraspecific divergence and niche adaptation.</title>
        <authorList>
            <person name="Zhang X."/>
            <person name="Feng X."/>
            <person name="Tao J."/>
            <person name="Ma L."/>
            <person name="Xiao Y."/>
            <person name="Liang Y."/>
            <person name="Liu X."/>
            <person name="Yin H."/>
        </authorList>
    </citation>
    <scope>NUCLEOTIDE SEQUENCE [LARGE SCALE GENOMIC DNA]</scope>
    <source>
        <strain evidence="2">DXS-W</strain>
    </source>
</reference>
<dbReference type="GO" id="GO:0016020">
    <property type="term" value="C:membrane"/>
    <property type="evidence" value="ECO:0007669"/>
    <property type="project" value="TreeGrafter"/>
</dbReference>
<dbReference type="NCBIfam" id="NF041116">
    <property type="entry name" value="CBASS_cyclase_a"/>
    <property type="match status" value="1"/>
</dbReference>
<dbReference type="CDD" id="cd05400">
    <property type="entry name" value="NT_2-5OAS_ClassI-CCAase"/>
    <property type="match status" value="1"/>
</dbReference>
<dbReference type="GO" id="GO:0003725">
    <property type="term" value="F:double-stranded RNA binding"/>
    <property type="evidence" value="ECO:0007669"/>
    <property type="project" value="TreeGrafter"/>
</dbReference>
<dbReference type="SUPFAM" id="SSF81301">
    <property type="entry name" value="Nucleotidyltransferase"/>
    <property type="match status" value="1"/>
</dbReference>
<dbReference type="EMBL" id="LWRY01000296">
    <property type="protein sequence ID" value="OCX67847.1"/>
    <property type="molecule type" value="Genomic_DNA"/>
</dbReference>
<sequence length="321" mass="36542">MSRTHIDHRDLVRFAEEKVNLPKDKANEYRAQARRLREKLEGYLTEHPDFSLKRIQLSGSLAKGTALRSLNDIDMAVYVSGPDAPHDIRALLDYLAERLRKAFPNFRPEQVKPQTYSVTVSFQGSGLDVDVVPILYAGLPDWHGDLISQDDGSFLETSIPLHLEFTKKRKQAQPNRFAQVVRLVKFWARRMKQERDGFRFKSFMIEMILAKLCDDSVDFSDYPEALQSFFTYVAKSNLRERIVFEDHYRASSVGKLDDLVQIIDPINASNNVARLYTAENADAIVDAALDAGDAIDAALTAPTKELTLHYWQKVFGPSFQG</sequence>
<dbReference type="InterPro" id="IPR006116">
    <property type="entry name" value="NT_2-5OAS_ClassI-CCAase"/>
</dbReference>
<accession>A0A1C2HVX9</accession>
<dbReference type="PROSITE" id="PS50152">
    <property type="entry name" value="25A_SYNTH_3"/>
    <property type="match status" value="1"/>
</dbReference>
<dbReference type="GO" id="GO:0051607">
    <property type="term" value="P:defense response to virus"/>
    <property type="evidence" value="ECO:0007669"/>
    <property type="project" value="UniProtKB-KW"/>
</dbReference>
<evidence type="ECO:0000313" key="3">
    <source>
        <dbReference type="Proteomes" id="UP000095008"/>
    </source>
</evidence>
<keyword evidence="1" id="KW-0051">Antiviral defense</keyword>
<dbReference type="Gene3D" id="3.30.460.10">
    <property type="entry name" value="Beta Polymerase, domain 2"/>
    <property type="match status" value="1"/>
</dbReference>
<keyword evidence="3" id="KW-1185">Reference proteome</keyword>
<dbReference type="GO" id="GO:0005829">
    <property type="term" value="C:cytosol"/>
    <property type="evidence" value="ECO:0007669"/>
    <property type="project" value="TreeGrafter"/>
</dbReference>
<dbReference type="Proteomes" id="UP000095008">
    <property type="component" value="Unassembled WGS sequence"/>
</dbReference>
<gene>
    <name evidence="2" type="ORF">A6M23_19810</name>
</gene>
<evidence type="ECO:0000256" key="1">
    <source>
        <dbReference type="ARBA" id="ARBA00023118"/>
    </source>
</evidence>
<organism evidence="2 3">
    <name type="scientific">Acidithiobacillus thiooxidans</name>
    <name type="common">Thiobacillus thiooxidans</name>
    <dbReference type="NCBI Taxonomy" id="930"/>
    <lineage>
        <taxon>Bacteria</taxon>
        <taxon>Pseudomonadati</taxon>
        <taxon>Pseudomonadota</taxon>
        <taxon>Acidithiobacillia</taxon>
        <taxon>Acidithiobacillales</taxon>
        <taxon>Acidithiobacillaceae</taxon>
        <taxon>Acidithiobacillus</taxon>
    </lineage>
</organism>
<proteinExistence type="predicted"/>
<evidence type="ECO:0000313" key="2">
    <source>
        <dbReference type="EMBL" id="OCX67847.1"/>
    </source>
</evidence>
<dbReference type="SUPFAM" id="SSF81631">
    <property type="entry name" value="PAP/OAS1 substrate-binding domain"/>
    <property type="match status" value="1"/>
</dbReference>
<dbReference type="RefSeq" id="WP_065974676.1">
    <property type="nucleotide sequence ID" value="NZ_JAWXYA010000007.1"/>
</dbReference>
<keyword evidence="2" id="KW-0808">Transferase</keyword>
<dbReference type="InterPro" id="IPR043519">
    <property type="entry name" value="NT_sf"/>
</dbReference>
<dbReference type="GO" id="GO:0001730">
    <property type="term" value="F:2'-5'-oligoadenylate synthetase activity"/>
    <property type="evidence" value="ECO:0007669"/>
    <property type="project" value="TreeGrafter"/>
</dbReference>
<dbReference type="AlphaFoldDB" id="A0A1C2HVX9"/>
<dbReference type="PANTHER" id="PTHR11258:SF11">
    <property type="entry name" value="C2H2-TYPE DOMAIN-CONTAINING PROTEIN"/>
    <property type="match status" value="1"/>
</dbReference>